<proteinExistence type="inferred from homology"/>
<evidence type="ECO:0000256" key="2">
    <source>
        <dbReference type="ARBA" id="ARBA00022448"/>
    </source>
</evidence>
<accession>A0A5B0Q8V2</accession>
<feature type="compositionally biased region" description="Basic and acidic residues" evidence="4">
    <location>
        <begin position="1784"/>
        <end position="1803"/>
    </location>
</feature>
<dbReference type="Gene3D" id="3.30.200.20">
    <property type="entry name" value="Phosphorylase Kinase, domain 1"/>
    <property type="match status" value="1"/>
</dbReference>
<feature type="region of interest" description="Disordered" evidence="4">
    <location>
        <begin position="988"/>
        <end position="1114"/>
    </location>
</feature>
<feature type="compositionally biased region" description="Pro residues" evidence="4">
    <location>
        <begin position="1160"/>
        <end position="1174"/>
    </location>
</feature>
<feature type="compositionally biased region" description="Polar residues" evidence="4">
    <location>
        <begin position="1012"/>
        <end position="1031"/>
    </location>
</feature>
<reference evidence="6 7" key="1">
    <citation type="submission" date="2019-05" db="EMBL/GenBank/DDBJ databases">
        <title>Emergence of the Ug99 lineage of the wheat stem rust pathogen through somatic hybridization.</title>
        <authorList>
            <person name="Li F."/>
            <person name="Upadhyaya N.M."/>
            <person name="Sperschneider J."/>
            <person name="Matny O."/>
            <person name="Nguyen-Phuc H."/>
            <person name="Mago R."/>
            <person name="Raley C."/>
            <person name="Miller M.E."/>
            <person name="Silverstein K.A.T."/>
            <person name="Henningsen E."/>
            <person name="Hirsch C.D."/>
            <person name="Visser B."/>
            <person name="Pretorius Z.A."/>
            <person name="Steffenson B.J."/>
            <person name="Schwessinger B."/>
            <person name="Dodds P.N."/>
            <person name="Figueroa M."/>
        </authorList>
    </citation>
    <scope>NUCLEOTIDE SEQUENCE [LARGE SCALE GENOMIC DNA]</scope>
    <source>
        <strain evidence="6 7">Ug99</strain>
    </source>
</reference>
<feature type="compositionally biased region" description="Basic residues" evidence="4">
    <location>
        <begin position="1698"/>
        <end position="1709"/>
    </location>
</feature>
<gene>
    <name evidence="6" type="ORF">PGTUg99_028326</name>
</gene>
<protein>
    <recommendedName>
        <fullName evidence="5">Serine/threonine-protein kinase haspin C-terminal domain-containing protein</fullName>
    </recommendedName>
</protein>
<name>A0A5B0Q8V2_PUCGR</name>
<feature type="region of interest" description="Disordered" evidence="4">
    <location>
        <begin position="1688"/>
        <end position="1754"/>
    </location>
</feature>
<comment type="similarity">
    <text evidence="1">Belongs to the SEC5 family.</text>
</comment>
<keyword evidence="3" id="KW-0268">Exocytosis</keyword>
<evidence type="ECO:0000256" key="3">
    <source>
        <dbReference type="ARBA" id="ARBA00022483"/>
    </source>
</evidence>
<feature type="compositionally biased region" description="Low complexity" evidence="4">
    <location>
        <begin position="1032"/>
        <end position="1047"/>
    </location>
</feature>
<evidence type="ECO:0000256" key="1">
    <source>
        <dbReference type="ARBA" id="ARBA00010578"/>
    </source>
</evidence>
<dbReference type="Gene3D" id="1.10.510.10">
    <property type="entry name" value="Transferase(Phosphotransferase) domain 1"/>
    <property type="match status" value="1"/>
</dbReference>
<keyword evidence="2" id="KW-0813">Transport</keyword>
<feature type="compositionally biased region" description="Low complexity" evidence="4">
    <location>
        <begin position="1055"/>
        <end position="1066"/>
    </location>
</feature>
<organism evidence="6 7">
    <name type="scientific">Puccinia graminis f. sp. tritici</name>
    <dbReference type="NCBI Taxonomy" id="56615"/>
    <lineage>
        <taxon>Eukaryota</taxon>
        <taxon>Fungi</taxon>
        <taxon>Dikarya</taxon>
        <taxon>Basidiomycota</taxon>
        <taxon>Pucciniomycotina</taxon>
        <taxon>Pucciniomycetes</taxon>
        <taxon>Pucciniales</taxon>
        <taxon>Pucciniaceae</taxon>
        <taxon>Puccinia</taxon>
    </lineage>
</organism>
<evidence type="ECO:0000256" key="4">
    <source>
        <dbReference type="SAM" id="MobiDB-lite"/>
    </source>
</evidence>
<dbReference type="GO" id="GO:0006893">
    <property type="term" value="P:Golgi to plasma membrane transport"/>
    <property type="evidence" value="ECO:0007669"/>
    <property type="project" value="InterPro"/>
</dbReference>
<dbReference type="InterPro" id="IPR011009">
    <property type="entry name" value="Kinase-like_dom_sf"/>
</dbReference>
<feature type="compositionally biased region" description="Low complexity" evidence="4">
    <location>
        <begin position="1096"/>
        <end position="1108"/>
    </location>
</feature>
<dbReference type="InterPro" id="IPR029175">
    <property type="entry name" value="EXOC2/Sec5"/>
</dbReference>
<dbReference type="PANTHER" id="PTHR13043:SF1">
    <property type="entry name" value="EXOCYST COMPLEX COMPONENT 2"/>
    <property type="match status" value="1"/>
</dbReference>
<sequence length="1954" mass="218968">MASGKSIEILGIDEEELLKTYRLSSLKPTKWEDIDPSTTSQDVRGLSTPNSTKLSKGEDDPLGLLRGPILTDVSGDLRSTVSTTSKTFDPKSFLSTVHPNASFSDLKKGGARLRESLEQRSEALKILVESEFDRFVAVKVANEAVYEQMKAGPLRSECDYGTADLKESLRLCTSKADQVYTPLLENRKKAERLRSTLGVFERSKFFFNLPGTLIESIEAEKYDAVLLAYKRGKNMLDSRPGQVLNLPAPSNPEQLAQQKRIFNKVWSDVEKVINDFKFNLLTKLATWNDGSKPLEEIEKTIEIILELDPMSDPAWAFCENQHKSFMDKLVLIFKDAVKKTQAITAQANSKEFSEDYLIEDLRSCLIAVEPTTMMVSDAVVKNAVGSEIWCAILELIRVSSQLLSKDLAVYWHVVNGYLNGKYQRADGKLRKDTRSRRLISCKQMTNEIIFRYSSLLSEFFVLSSDPNSASIRSPITQLPDFAPKYANSIQAAFYLRKILDHLTEWVHEFMNLEIPKESLNCLREFLDTAGFKFLSTLATYWVKDAKIFHLLEDWVRPERSEDENQPVGTTMYLKRMYNFQRYMMLNSYCLAGGNEQAGLQIMGSQGLADQSASKSKTSRNSIPANSSRKTQAAFLDGLYGFLDGLVHVAFTSAKPRPGLPETQSSSIELAFTSSLTVEETVPKAENGIGFDEEEIDIRLLLTISNLSNFTAVYIPRLFKQFSEAFSSDMTSDLETLMDVVEQLDAILLGDYIKRKAEILSEIIQTGVLSSKVDWLTAPKPTGVNSFVYDALLTLVLVHSQVTSLVGPVPSSQSGGESLVKIVLSKLIEELAQECLNAFGNVEKFGMGGMLQATLEIEFIHRTLSAYITPQADLSMQGIYQKITSAYQRAPDQAERDGANNELQKELEALKRTLHLSRRTTALAFVCFKKPKPVSSASPHHEDNITEPHSFNSNLPTTTTTRNSSKLAFVRLNRNKNVYRRTNKQIIIDVDSDSDCSPPTHPQDDQDRKPTTNHHQTPIHQTTTKTINQRSAIISIHSSDHTPSIISIDSDDSESNHSIIHQHQQQSPPKRKPSNSYNNDSPLQFNRRLTRPSKPNQSTSSTVQQPTQTIKPKPRHRAIFVRTLPHSPVVLIPRIPRKVASRKPVLEQSPIQLKTTQSPTIDPPSPPPPPPPPLADVPTVQPPIALVPRVVRGRISMVTGSARRSRFLDLLQSQKLPSSPQQPPQTPRQLAIPLSSHKLSNHSPLISHHQSNRSPYVNRTTNDGIQSLLKICNQNHVLNFTTTVENIEKKAVSNRLSNLRTKTKGSWEKIGEATYSEVFCWSPKQLGNLSDSTRGDNDKKSLESKIVMKIIPIKRNKKSYLKSQTTTTTTSVINVNGDESMSAEIGNQSLENEFPLETDCLDAEKEIKLAQLLGSKSSEGFIDFKGCFVVSGEYPRILLSEWDKYRRKFPKQAENPRPGKFSVTQLYCCLLFAHAGRDLEASSLNGWQQAASILEQVARALNQVEDEYEFEHRDLHWGNLLIHSVNPPLLQQPPRQANPISNPKKSRVKISEEDVNELTNSMDGIGLDKPPTAITDPLRAEMSGVGVSIIDYGLSRAKIVHKKTGKNTYPAKTKRAAGDHKDHEILWTDPDLDIFGASGSNYQFDCYDLINLTRENKPWSEFNPISNVIWLHYLTKKLLEEKSIARPESIDATTSTQKERRKTTTTRARRTTATANQKTKSKNGRYSSHPSNKALDGSEDEHPDEEEKKKRGEQKSRIEGECYELLVASQRFLHDLIQLKVERIHQRSDRDSESQSKVGPESRQKAKTIRTDPVASSVNNHSVADHQATENVALVRELLDPSYPSQPVLNNSNNPVKHPLLEEDQILMDTIDQRSLLVNPSLLDQLDSFSLKKKKHQAKNAEGYLRGVENLSASRGSAAMFGTMWAQLAPAVVACLSTESQRPDEECNDYGSATS</sequence>
<dbReference type="Pfam" id="PF15469">
    <property type="entry name" value="Sec5"/>
    <property type="match status" value="1"/>
</dbReference>
<evidence type="ECO:0000259" key="5">
    <source>
        <dbReference type="SMART" id="SM01331"/>
    </source>
</evidence>
<evidence type="ECO:0000313" key="6">
    <source>
        <dbReference type="EMBL" id="KAA1109631.1"/>
    </source>
</evidence>
<dbReference type="PANTHER" id="PTHR13043">
    <property type="entry name" value="EXOCYST COMPLEX COMPONENT SEC5"/>
    <property type="match status" value="1"/>
</dbReference>
<dbReference type="GO" id="GO:0000145">
    <property type="term" value="C:exocyst"/>
    <property type="evidence" value="ECO:0007669"/>
    <property type="project" value="InterPro"/>
</dbReference>
<dbReference type="EMBL" id="VDEP01000304">
    <property type="protein sequence ID" value="KAA1109631.1"/>
    <property type="molecule type" value="Genomic_DNA"/>
</dbReference>
<evidence type="ECO:0000313" key="7">
    <source>
        <dbReference type="Proteomes" id="UP000325313"/>
    </source>
</evidence>
<dbReference type="SMART" id="SM01331">
    <property type="entry name" value="DUF3635"/>
    <property type="match status" value="1"/>
</dbReference>
<feature type="region of interest" description="Disordered" evidence="4">
    <location>
        <begin position="1139"/>
        <end position="1177"/>
    </location>
</feature>
<dbReference type="InterPro" id="IPR024604">
    <property type="entry name" value="GSG2_C"/>
</dbReference>
<feature type="compositionally biased region" description="Polar residues" evidence="4">
    <location>
        <begin position="946"/>
        <end position="961"/>
    </location>
</feature>
<feature type="compositionally biased region" description="Basic and acidic residues" evidence="4">
    <location>
        <begin position="1744"/>
        <end position="1754"/>
    </location>
</feature>
<dbReference type="Proteomes" id="UP000325313">
    <property type="component" value="Unassembled WGS sequence"/>
</dbReference>
<feature type="region of interest" description="Disordered" evidence="4">
    <location>
        <begin position="32"/>
        <end position="60"/>
    </location>
</feature>
<comment type="caution">
    <text evidence="6">The sequence shown here is derived from an EMBL/GenBank/DDBJ whole genome shotgun (WGS) entry which is preliminary data.</text>
</comment>
<feature type="region of interest" description="Disordered" evidence="4">
    <location>
        <begin position="932"/>
        <end position="961"/>
    </location>
</feature>
<feature type="region of interest" description="Disordered" evidence="4">
    <location>
        <begin position="1238"/>
        <end position="1257"/>
    </location>
</feature>
<feature type="compositionally biased region" description="Polar residues" evidence="4">
    <location>
        <begin position="36"/>
        <end position="54"/>
    </location>
</feature>
<dbReference type="Pfam" id="PF12330">
    <property type="entry name" value="Haspin_kinase"/>
    <property type="match status" value="1"/>
</dbReference>
<feature type="region of interest" description="Disordered" evidence="4">
    <location>
        <begin position="1784"/>
        <end position="1817"/>
    </location>
</feature>
<dbReference type="GO" id="GO:0006887">
    <property type="term" value="P:exocytosis"/>
    <property type="evidence" value="ECO:0007669"/>
    <property type="project" value="UniProtKB-KW"/>
</dbReference>
<feature type="domain" description="Serine/threonine-protein kinase haspin C-terminal" evidence="5">
    <location>
        <begin position="1631"/>
        <end position="1727"/>
    </location>
</feature>
<dbReference type="SUPFAM" id="SSF56112">
    <property type="entry name" value="Protein kinase-like (PK-like)"/>
    <property type="match status" value="1"/>
</dbReference>
<feature type="compositionally biased region" description="Polar residues" evidence="4">
    <location>
        <begin position="1073"/>
        <end position="1083"/>
    </location>
</feature>
<dbReference type="InterPro" id="IPR039481">
    <property type="entry name" value="EXOC2/Sec5_N_dom"/>
</dbReference>